<dbReference type="EMBL" id="BMAW01071611">
    <property type="protein sequence ID" value="GFT78765.1"/>
    <property type="molecule type" value="Genomic_DNA"/>
</dbReference>
<sequence>RSNTRARNYRPHNFDLELVTNTNPEAQKNWQHFKDEFFVKKYRSWDSKRALFPELSINIL</sequence>
<accession>A0A8X6PPL4</accession>
<evidence type="ECO:0000313" key="2">
    <source>
        <dbReference type="Proteomes" id="UP000887013"/>
    </source>
</evidence>
<organism evidence="1 2">
    <name type="scientific">Nephila pilipes</name>
    <name type="common">Giant wood spider</name>
    <name type="synonym">Nephila maculata</name>
    <dbReference type="NCBI Taxonomy" id="299642"/>
    <lineage>
        <taxon>Eukaryota</taxon>
        <taxon>Metazoa</taxon>
        <taxon>Ecdysozoa</taxon>
        <taxon>Arthropoda</taxon>
        <taxon>Chelicerata</taxon>
        <taxon>Arachnida</taxon>
        <taxon>Araneae</taxon>
        <taxon>Araneomorphae</taxon>
        <taxon>Entelegynae</taxon>
        <taxon>Araneoidea</taxon>
        <taxon>Nephilidae</taxon>
        <taxon>Nephila</taxon>
    </lineage>
</organism>
<dbReference type="AlphaFoldDB" id="A0A8X6PPL4"/>
<dbReference type="Proteomes" id="UP000887013">
    <property type="component" value="Unassembled WGS sequence"/>
</dbReference>
<keyword evidence="2" id="KW-1185">Reference proteome</keyword>
<protein>
    <submittedName>
        <fullName evidence="1">Uncharacterized protein</fullName>
    </submittedName>
</protein>
<comment type="caution">
    <text evidence="1">The sequence shown here is derived from an EMBL/GenBank/DDBJ whole genome shotgun (WGS) entry which is preliminary data.</text>
</comment>
<gene>
    <name evidence="1" type="ORF">NPIL_279201</name>
</gene>
<proteinExistence type="predicted"/>
<name>A0A8X6PPL4_NEPPI</name>
<feature type="non-terminal residue" evidence="1">
    <location>
        <position position="60"/>
    </location>
</feature>
<reference evidence="1" key="1">
    <citation type="submission" date="2020-08" db="EMBL/GenBank/DDBJ databases">
        <title>Multicomponent nature underlies the extraordinary mechanical properties of spider dragline silk.</title>
        <authorList>
            <person name="Kono N."/>
            <person name="Nakamura H."/>
            <person name="Mori M."/>
            <person name="Yoshida Y."/>
            <person name="Ohtoshi R."/>
            <person name="Malay A.D."/>
            <person name="Moran D.A.P."/>
            <person name="Tomita M."/>
            <person name="Numata K."/>
            <person name="Arakawa K."/>
        </authorList>
    </citation>
    <scope>NUCLEOTIDE SEQUENCE</scope>
</reference>
<evidence type="ECO:0000313" key="1">
    <source>
        <dbReference type="EMBL" id="GFT78765.1"/>
    </source>
</evidence>